<proteinExistence type="predicted"/>
<evidence type="ECO:0000256" key="2">
    <source>
        <dbReference type="SAM" id="MobiDB-lite"/>
    </source>
</evidence>
<dbReference type="CDD" id="cd00590">
    <property type="entry name" value="RRM_SF"/>
    <property type="match status" value="1"/>
</dbReference>
<organism evidence="4 5">
    <name type="scientific">Trifolium medium</name>
    <dbReference type="NCBI Taxonomy" id="97028"/>
    <lineage>
        <taxon>Eukaryota</taxon>
        <taxon>Viridiplantae</taxon>
        <taxon>Streptophyta</taxon>
        <taxon>Embryophyta</taxon>
        <taxon>Tracheophyta</taxon>
        <taxon>Spermatophyta</taxon>
        <taxon>Magnoliopsida</taxon>
        <taxon>eudicotyledons</taxon>
        <taxon>Gunneridae</taxon>
        <taxon>Pentapetalae</taxon>
        <taxon>rosids</taxon>
        <taxon>fabids</taxon>
        <taxon>Fabales</taxon>
        <taxon>Fabaceae</taxon>
        <taxon>Papilionoideae</taxon>
        <taxon>50 kb inversion clade</taxon>
        <taxon>NPAAA clade</taxon>
        <taxon>Hologalegina</taxon>
        <taxon>IRL clade</taxon>
        <taxon>Trifolieae</taxon>
        <taxon>Trifolium</taxon>
    </lineage>
</organism>
<feature type="domain" description="RRM" evidence="3">
    <location>
        <begin position="41"/>
        <end position="131"/>
    </location>
</feature>
<name>A0A392M2W9_9FABA</name>
<evidence type="ECO:0000256" key="1">
    <source>
        <dbReference type="PROSITE-ProRule" id="PRU00176"/>
    </source>
</evidence>
<feature type="region of interest" description="Disordered" evidence="2">
    <location>
        <begin position="523"/>
        <end position="543"/>
    </location>
</feature>
<evidence type="ECO:0000313" key="5">
    <source>
        <dbReference type="Proteomes" id="UP000265520"/>
    </source>
</evidence>
<protein>
    <submittedName>
        <fullName evidence="4">RNA recognition motif</fullName>
    </submittedName>
</protein>
<sequence>NTHQMRESVERETVGGSGSPRANSKSKKHHGYIHNVDRNSISFFVTNFPEDCTSEELWKIFAKRRTQGSLAAGWKTFGRVGDVYIPNKVDKWGRRFAFVKFREEKDAKELSSRLEDVWCGSFKLRINRSRFERNEELGRKEGHERERDVEVGEGSVQHGRSFKAALVNRNKEVEVQQASQLQAEQVLQVEVDALVLKDLERSFVGVLALTVEVRRIRTTLYMEGLSHILVTDMGRNMVLLFSPKEGELEAMTKFKPDWLRYYFKEVTAWSPSCYADRRDTWVKVFGIPLHVWGENLFKVLGGKYGDFLDFDEATASRSRLDVARIKIATSFRGCIDESLMITALGVRYSVWVVEEKVPEMWFQQRKNFEEHEHSWVGSSYGPCEAREMEGGINGVTVEEGEEGEGVDLPLCQHHLHGGMENGDSDVSLDKESMRQITLCVAGDNLGVQKGSLFQTKVQTSKEVGVLGVVGGSLDIDLVEGGYVEGGSTLGERESDTRAGGGMVLVSGGPKNLDSEFNAEIRSRSQRRRSLSLPPFRTGGPDSLLGQGEDVGLDIIDSISDCEVRGGGFINDEVDQNLVMEVPLIKKKKEVCPVSLSRTERTSKQGGRSKPPALSVPKFLQLAEALRKGGGKRRRKKEDRVGSSCEQNCESVEGSFSFDSGGGDHEGVAESMVSDSQNEANLEVENGLPPAGINSMVAEATVQLAVNQCDLQYQHEASKLLKVQKLVGFSYDKPDGEVIKELVTDEVRDRAKKLEWEQNQGFQ</sequence>
<keyword evidence="1" id="KW-0694">RNA-binding</keyword>
<evidence type="ECO:0000259" key="3">
    <source>
        <dbReference type="PROSITE" id="PS50102"/>
    </source>
</evidence>
<dbReference type="InterPro" id="IPR035979">
    <property type="entry name" value="RBD_domain_sf"/>
</dbReference>
<keyword evidence="5" id="KW-1185">Reference proteome</keyword>
<dbReference type="EMBL" id="LXQA010002163">
    <property type="protein sequence ID" value="MCH81328.1"/>
    <property type="molecule type" value="Genomic_DNA"/>
</dbReference>
<dbReference type="AlphaFoldDB" id="A0A392M2W9"/>
<evidence type="ECO:0000313" key="4">
    <source>
        <dbReference type="EMBL" id="MCH81328.1"/>
    </source>
</evidence>
<gene>
    <name evidence="4" type="ORF">A2U01_0002113</name>
</gene>
<dbReference type="InterPro" id="IPR012677">
    <property type="entry name" value="Nucleotide-bd_a/b_plait_sf"/>
</dbReference>
<dbReference type="InterPro" id="IPR000504">
    <property type="entry name" value="RRM_dom"/>
</dbReference>
<dbReference type="Proteomes" id="UP000265520">
    <property type="component" value="Unassembled WGS sequence"/>
</dbReference>
<accession>A0A392M2W9</accession>
<dbReference type="Gene3D" id="3.30.70.330">
    <property type="match status" value="1"/>
</dbReference>
<comment type="caution">
    <text evidence="4">The sequence shown here is derived from an EMBL/GenBank/DDBJ whole genome shotgun (WGS) entry which is preliminary data.</text>
</comment>
<feature type="non-terminal residue" evidence="4">
    <location>
        <position position="1"/>
    </location>
</feature>
<dbReference type="SMART" id="SM00360">
    <property type="entry name" value="RRM"/>
    <property type="match status" value="1"/>
</dbReference>
<reference evidence="4 5" key="1">
    <citation type="journal article" date="2018" name="Front. Plant Sci.">
        <title>Red Clover (Trifolium pratense) and Zigzag Clover (T. medium) - A Picture of Genomic Similarities and Differences.</title>
        <authorList>
            <person name="Dluhosova J."/>
            <person name="Istvanek J."/>
            <person name="Nedelnik J."/>
            <person name="Repkova J."/>
        </authorList>
    </citation>
    <scope>NUCLEOTIDE SEQUENCE [LARGE SCALE GENOMIC DNA]</scope>
    <source>
        <strain evidence="5">cv. 10/8</strain>
        <tissue evidence="4">Leaf</tissue>
    </source>
</reference>
<dbReference type="PROSITE" id="PS50102">
    <property type="entry name" value="RRM"/>
    <property type="match status" value="1"/>
</dbReference>
<dbReference type="PANTHER" id="PTHR34427">
    <property type="entry name" value="DUF4283 DOMAIN PROTEIN"/>
    <property type="match status" value="1"/>
</dbReference>
<dbReference type="PANTHER" id="PTHR34427:SF5">
    <property type="entry name" value="DUF4283 DOMAIN-CONTAINING PROTEIN"/>
    <property type="match status" value="1"/>
</dbReference>
<dbReference type="SUPFAM" id="SSF54928">
    <property type="entry name" value="RNA-binding domain, RBD"/>
    <property type="match status" value="1"/>
</dbReference>
<feature type="region of interest" description="Disordered" evidence="2">
    <location>
        <begin position="1"/>
        <end position="30"/>
    </location>
</feature>
<feature type="compositionally biased region" description="Basic and acidic residues" evidence="2">
    <location>
        <begin position="1"/>
        <end position="13"/>
    </location>
</feature>
<dbReference type="GO" id="GO:0003723">
    <property type="term" value="F:RNA binding"/>
    <property type="evidence" value="ECO:0007669"/>
    <property type="project" value="UniProtKB-UniRule"/>
</dbReference>